<dbReference type="RefSeq" id="WP_354550151.1">
    <property type="nucleotide sequence ID" value="NZ_JBEPSM010000001.1"/>
</dbReference>
<proteinExistence type="inferred from homology"/>
<dbReference type="EMBL" id="JBEPSM010000001">
    <property type="protein sequence ID" value="MET4633717.1"/>
    <property type="molecule type" value="Genomic_DNA"/>
</dbReference>
<dbReference type="PANTHER" id="PTHR32322:SF2">
    <property type="entry name" value="EAMA DOMAIN-CONTAINING PROTEIN"/>
    <property type="match status" value="1"/>
</dbReference>
<evidence type="ECO:0000256" key="2">
    <source>
        <dbReference type="ARBA" id="ARBA00007362"/>
    </source>
</evidence>
<evidence type="ECO:0000256" key="4">
    <source>
        <dbReference type="ARBA" id="ARBA00022989"/>
    </source>
</evidence>
<comment type="caution">
    <text evidence="8">The sequence shown here is derived from an EMBL/GenBank/DDBJ whole genome shotgun (WGS) entry which is preliminary data.</text>
</comment>
<evidence type="ECO:0000313" key="8">
    <source>
        <dbReference type="EMBL" id="MET4633717.1"/>
    </source>
</evidence>
<feature type="transmembrane region" description="Helical" evidence="6">
    <location>
        <begin position="52"/>
        <end position="72"/>
    </location>
</feature>
<evidence type="ECO:0000313" key="9">
    <source>
        <dbReference type="Proteomes" id="UP001549321"/>
    </source>
</evidence>
<feature type="transmembrane region" description="Helical" evidence="6">
    <location>
        <begin position="168"/>
        <end position="187"/>
    </location>
</feature>
<reference evidence="8 9" key="1">
    <citation type="submission" date="2024-06" db="EMBL/GenBank/DDBJ databases">
        <title>Sorghum-associated microbial communities from plants grown in Nebraska, USA.</title>
        <authorList>
            <person name="Schachtman D."/>
        </authorList>
    </citation>
    <scope>NUCLEOTIDE SEQUENCE [LARGE SCALE GENOMIC DNA]</scope>
    <source>
        <strain evidence="8 9">3207</strain>
    </source>
</reference>
<feature type="transmembrane region" description="Helical" evidence="6">
    <location>
        <begin position="196"/>
        <end position="217"/>
    </location>
</feature>
<gene>
    <name evidence="8" type="ORF">ABIE08_001630</name>
</gene>
<evidence type="ECO:0000256" key="3">
    <source>
        <dbReference type="ARBA" id="ARBA00022692"/>
    </source>
</evidence>
<keyword evidence="3 6" id="KW-0812">Transmembrane</keyword>
<keyword evidence="5 6" id="KW-0472">Membrane</keyword>
<evidence type="ECO:0000256" key="6">
    <source>
        <dbReference type="SAM" id="Phobius"/>
    </source>
</evidence>
<evidence type="ECO:0000256" key="1">
    <source>
        <dbReference type="ARBA" id="ARBA00004141"/>
    </source>
</evidence>
<dbReference type="Pfam" id="PF00892">
    <property type="entry name" value="EamA"/>
    <property type="match status" value="2"/>
</dbReference>
<feature type="transmembrane region" description="Helical" evidence="6">
    <location>
        <begin position="139"/>
        <end position="156"/>
    </location>
</feature>
<evidence type="ECO:0000256" key="5">
    <source>
        <dbReference type="ARBA" id="ARBA00023136"/>
    </source>
</evidence>
<feature type="domain" description="EamA" evidence="7">
    <location>
        <begin position="27"/>
        <end position="156"/>
    </location>
</feature>
<feature type="transmembrane region" description="Helical" evidence="6">
    <location>
        <begin position="112"/>
        <end position="132"/>
    </location>
</feature>
<feature type="transmembrane region" description="Helical" evidence="6">
    <location>
        <begin position="261"/>
        <end position="279"/>
    </location>
</feature>
<dbReference type="InterPro" id="IPR050638">
    <property type="entry name" value="AA-Vitamin_Transporters"/>
</dbReference>
<comment type="subcellular location">
    <subcellularLocation>
        <location evidence="1">Membrane</location>
        <topology evidence="1">Multi-pass membrane protein</topology>
    </subcellularLocation>
</comment>
<dbReference type="InterPro" id="IPR037185">
    <property type="entry name" value="EmrE-like"/>
</dbReference>
<dbReference type="Proteomes" id="UP001549321">
    <property type="component" value="Unassembled WGS sequence"/>
</dbReference>
<dbReference type="InterPro" id="IPR000620">
    <property type="entry name" value="EamA_dom"/>
</dbReference>
<dbReference type="PANTHER" id="PTHR32322">
    <property type="entry name" value="INNER MEMBRANE TRANSPORTER"/>
    <property type="match status" value="1"/>
</dbReference>
<comment type="similarity">
    <text evidence="2">Belongs to the EamA transporter family.</text>
</comment>
<evidence type="ECO:0000259" key="7">
    <source>
        <dbReference type="Pfam" id="PF00892"/>
    </source>
</evidence>
<feature type="transmembrane region" description="Helical" evidence="6">
    <location>
        <begin position="84"/>
        <end position="106"/>
    </location>
</feature>
<keyword evidence="4 6" id="KW-1133">Transmembrane helix</keyword>
<feature type="transmembrane region" description="Helical" evidence="6">
    <location>
        <begin position="285"/>
        <end position="303"/>
    </location>
</feature>
<name>A0ABV2QXH2_9HYPH</name>
<feature type="transmembrane region" description="Helical" evidence="6">
    <location>
        <begin position="229"/>
        <end position="249"/>
    </location>
</feature>
<feature type="domain" description="EamA" evidence="7">
    <location>
        <begin position="169"/>
        <end position="303"/>
    </location>
</feature>
<feature type="transmembrane region" description="Helical" evidence="6">
    <location>
        <begin position="25"/>
        <end position="46"/>
    </location>
</feature>
<organism evidence="8 9">
    <name type="scientific">Kaistia defluvii</name>
    <dbReference type="NCBI Taxonomy" id="410841"/>
    <lineage>
        <taxon>Bacteria</taxon>
        <taxon>Pseudomonadati</taxon>
        <taxon>Pseudomonadota</taxon>
        <taxon>Alphaproteobacteria</taxon>
        <taxon>Hyphomicrobiales</taxon>
        <taxon>Kaistiaceae</taxon>
        <taxon>Kaistia</taxon>
    </lineage>
</organism>
<protein>
    <submittedName>
        <fullName evidence="8">Drug/metabolite transporter (DMT)-like permease</fullName>
    </submittedName>
</protein>
<sequence length="305" mass="31715">MTDRVTITAVTPGARVEHGNSLADLGLIALFCLIWSSAFAAAKFALPDCPQLILLSSRFLAAGVILLALAKVAGRLERLDRRTVASWAILGAFNSALYLGLSYSGMATVSSAFTAVLISANPLLTALVAASVLGEKLSALKLSGLLLGMLGVAILLRSRLSGGIEDGHGTLLVLAGLVALVAGTILFKKLKPGGDLWTGTAIQSLAAGILLLPVALATESLGDVRLTPALIGGWSYLVIAASIGGYLLWFRLLQKKTATEASSLHFLMPPLGLFFGWLIFREPVSLVDCLGIVPIAIGIAMVTRG</sequence>
<dbReference type="SUPFAM" id="SSF103481">
    <property type="entry name" value="Multidrug resistance efflux transporter EmrE"/>
    <property type="match status" value="2"/>
</dbReference>
<keyword evidence="9" id="KW-1185">Reference proteome</keyword>
<accession>A0ABV2QXH2</accession>